<dbReference type="AlphaFoldDB" id="A0A6N3X6K9"/>
<organism evidence="1 2">
    <name type="scientific">Candidatus Synechococcus spongiarum 142</name>
    <dbReference type="NCBI Taxonomy" id="1608213"/>
    <lineage>
        <taxon>Bacteria</taxon>
        <taxon>Bacillati</taxon>
        <taxon>Cyanobacteriota</taxon>
        <taxon>Cyanophyceae</taxon>
        <taxon>Synechococcales</taxon>
        <taxon>Synechococcaceae</taxon>
        <taxon>Synechococcus</taxon>
    </lineage>
</organism>
<accession>A0A6N3X6K9</accession>
<protein>
    <submittedName>
        <fullName evidence="1">Uncharacterized protein</fullName>
    </submittedName>
</protein>
<sequence length="95" mass="10066">MDALCFLRDSDVTTKSLPGCSETVTIPASPESGAGFAVRVRLPLPPSVMPESPAMTISGAGGSVFAAFALRRQARNLVAPRLPDRDRGFFFKLLG</sequence>
<evidence type="ECO:0000313" key="1">
    <source>
        <dbReference type="EMBL" id="KKZ15249.1"/>
    </source>
</evidence>
<proteinExistence type="predicted"/>
<comment type="caution">
    <text evidence="1">The sequence shown here is derived from an EMBL/GenBank/DDBJ whole genome shotgun (WGS) entry which is preliminary data.</text>
</comment>
<evidence type="ECO:0000313" key="2">
    <source>
        <dbReference type="Proteomes" id="UP000035054"/>
    </source>
</evidence>
<name>A0A6N3X6K9_9SYNE</name>
<dbReference type="EMBL" id="JXUO01000040">
    <property type="protein sequence ID" value="KKZ15249.1"/>
    <property type="molecule type" value="Genomic_DNA"/>
</dbReference>
<reference evidence="1 2" key="1">
    <citation type="submission" date="2015-01" db="EMBL/GenBank/DDBJ databases">
        <title>Lifestyle Evolution in Cyanobacterial Symbionts of Sponges.</title>
        <authorList>
            <person name="Burgsdorf I."/>
            <person name="Slaby B.M."/>
            <person name="Handley K.M."/>
            <person name="Haber M."/>
            <person name="Blom J."/>
            <person name="Marshall C.W."/>
            <person name="Gilbert J.A."/>
            <person name="Hentschel U."/>
            <person name="Steindler L."/>
        </authorList>
    </citation>
    <scope>NUCLEOTIDE SEQUENCE [LARGE SCALE GENOMIC DNA]</scope>
    <source>
        <strain evidence="1">142</strain>
    </source>
</reference>
<gene>
    <name evidence="1" type="ORF">TH68_01335</name>
</gene>
<dbReference type="Proteomes" id="UP000035054">
    <property type="component" value="Unassembled WGS sequence"/>
</dbReference>